<evidence type="ECO:0000313" key="2">
    <source>
        <dbReference type="EMBL" id="ETS86234.1"/>
    </source>
</evidence>
<dbReference type="SUPFAM" id="SSF53300">
    <property type="entry name" value="vWA-like"/>
    <property type="match status" value="1"/>
</dbReference>
<dbReference type="Proteomes" id="UP000030651">
    <property type="component" value="Unassembled WGS sequence"/>
</dbReference>
<dbReference type="GeneID" id="19265075"/>
<sequence>MGCFGSKQRQQKPGLFDQTAQEHAMDLDSPTQPSRPVMQATSRPARQTNSAAAAIHQQLHRGASPISTTQAGTDMTQPASIRRKPVAGRGQEGVRGADTEEDPFEFLKYFDTVFLIDDSKAMAPYWEEVTDLIRAIVPLCMERDTDGIDIYFGNHSRRWHANVHERGYRHIGLLTGHPGMHDNVEGIFNDVKPKGKHDVTDRLLDLLNKHTYDLMGLEGQPKPKPMNIIVVTAQPFSNRIARVHETAEELDKMKAPAYQVGIQFFQIGDDETASWQMASLDDLVHQKYGTRDIMDTATWTDGPGKLSAEGVLKVVGGAVERSLDNTKLEQLRMPEMPPDQW</sequence>
<dbReference type="OrthoDB" id="2142040at2759"/>
<feature type="compositionally biased region" description="Polar residues" evidence="1">
    <location>
        <begin position="65"/>
        <end position="79"/>
    </location>
</feature>
<evidence type="ECO:0008006" key="4">
    <source>
        <dbReference type="Google" id="ProtNLM"/>
    </source>
</evidence>
<accession>W3XJP9</accession>
<protein>
    <recommendedName>
        <fullName evidence="4">VWFA domain-containing protein</fullName>
    </recommendedName>
</protein>
<keyword evidence="3" id="KW-1185">Reference proteome</keyword>
<dbReference type="InterPro" id="IPR036465">
    <property type="entry name" value="vWFA_dom_sf"/>
</dbReference>
<dbReference type="KEGG" id="pfy:PFICI_00062"/>
<dbReference type="InParanoid" id="W3XJP9"/>
<organism evidence="2 3">
    <name type="scientific">Pestalotiopsis fici (strain W106-1 / CGMCC3.15140)</name>
    <dbReference type="NCBI Taxonomy" id="1229662"/>
    <lineage>
        <taxon>Eukaryota</taxon>
        <taxon>Fungi</taxon>
        <taxon>Dikarya</taxon>
        <taxon>Ascomycota</taxon>
        <taxon>Pezizomycotina</taxon>
        <taxon>Sordariomycetes</taxon>
        <taxon>Xylariomycetidae</taxon>
        <taxon>Amphisphaeriales</taxon>
        <taxon>Sporocadaceae</taxon>
        <taxon>Pestalotiopsis</taxon>
    </lineage>
</organism>
<dbReference type="eggNOG" id="ENOG502S247">
    <property type="taxonomic scope" value="Eukaryota"/>
</dbReference>
<evidence type="ECO:0000256" key="1">
    <source>
        <dbReference type="SAM" id="MobiDB-lite"/>
    </source>
</evidence>
<dbReference type="AlphaFoldDB" id="W3XJP9"/>
<name>W3XJP9_PESFW</name>
<dbReference type="HOGENOM" id="CLU_040578_0_0_1"/>
<reference evidence="3" key="1">
    <citation type="journal article" date="2015" name="BMC Genomics">
        <title>Genomic and transcriptomic analysis of the endophytic fungus Pestalotiopsis fici reveals its lifestyle and high potential for synthesis of natural products.</title>
        <authorList>
            <person name="Wang X."/>
            <person name="Zhang X."/>
            <person name="Liu L."/>
            <person name="Xiang M."/>
            <person name="Wang W."/>
            <person name="Sun X."/>
            <person name="Che Y."/>
            <person name="Guo L."/>
            <person name="Liu G."/>
            <person name="Guo L."/>
            <person name="Wang C."/>
            <person name="Yin W.B."/>
            <person name="Stadler M."/>
            <person name="Zhang X."/>
            <person name="Liu X."/>
        </authorList>
    </citation>
    <scope>NUCLEOTIDE SEQUENCE [LARGE SCALE GENOMIC DNA]</scope>
    <source>
        <strain evidence="3">W106-1 / CGMCC3.15140</strain>
    </source>
</reference>
<feature type="compositionally biased region" description="Polar residues" evidence="1">
    <location>
        <begin position="29"/>
        <end position="51"/>
    </location>
</feature>
<proteinExistence type="predicted"/>
<feature type="region of interest" description="Disordered" evidence="1">
    <location>
        <begin position="20"/>
        <end position="98"/>
    </location>
</feature>
<evidence type="ECO:0000313" key="3">
    <source>
        <dbReference type="Proteomes" id="UP000030651"/>
    </source>
</evidence>
<dbReference type="PANTHER" id="PTHR34706:SF1">
    <property type="entry name" value="VWFA DOMAIN-CONTAINING PROTEIN"/>
    <property type="match status" value="1"/>
</dbReference>
<dbReference type="OMA" id="HISPICA"/>
<gene>
    <name evidence="2" type="ORF">PFICI_00062</name>
</gene>
<dbReference type="PANTHER" id="PTHR34706">
    <property type="entry name" value="SLR1338 PROTEIN"/>
    <property type="match status" value="1"/>
</dbReference>
<dbReference type="RefSeq" id="XP_007826834.1">
    <property type="nucleotide sequence ID" value="XM_007828643.1"/>
</dbReference>
<dbReference type="EMBL" id="KI912109">
    <property type="protein sequence ID" value="ETS86234.1"/>
    <property type="molecule type" value="Genomic_DNA"/>
</dbReference>